<keyword evidence="8 10" id="KW-0472">Membrane</keyword>
<accession>A0A1X0ZUW2</accession>
<comment type="subcellular location">
    <subcellularLocation>
        <location evidence="1 9">Cell inner membrane</location>
        <topology evidence="1 9">Multi-pass membrane protein</topology>
    </subcellularLocation>
</comment>
<dbReference type="InterPro" id="IPR003004">
    <property type="entry name" value="GspF/PilC"/>
</dbReference>
<feature type="transmembrane region" description="Helical" evidence="10">
    <location>
        <begin position="375"/>
        <end position="395"/>
    </location>
</feature>
<feature type="transmembrane region" description="Helical" evidence="10">
    <location>
        <begin position="221"/>
        <end position="239"/>
    </location>
</feature>
<dbReference type="OrthoDB" id="9805682at2"/>
<evidence type="ECO:0000256" key="4">
    <source>
        <dbReference type="ARBA" id="ARBA00022475"/>
    </source>
</evidence>
<organism evidence="12 13">
    <name type="scientific">Pseudomonas putida</name>
    <name type="common">Arthrobacter siderocapsulatus</name>
    <dbReference type="NCBI Taxonomy" id="303"/>
    <lineage>
        <taxon>Bacteria</taxon>
        <taxon>Pseudomonadati</taxon>
        <taxon>Pseudomonadota</taxon>
        <taxon>Gammaproteobacteria</taxon>
        <taxon>Pseudomonadales</taxon>
        <taxon>Pseudomonadaceae</taxon>
        <taxon>Pseudomonas</taxon>
    </lineage>
</organism>
<evidence type="ECO:0000256" key="1">
    <source>
        <dbReference type="ARBA" id="ARBA00004429"/>
    </source>
</evidence>
<evidence type="ECO:0000256" key="3">
    <source>
        <dbReference type="ARBA" id="ARBA00022448"/>
    </source>
</evidence>
<dbReference type="PRINTS" id="PR00812">
    <property type="entry name" value="BCTERIALGSPF"/>
</dbReference>
<dbReference type="InterPro" id="IPR042094">
    <property type="entry name" value="T2SS_GspF_sf"/>
</dbReference>
<dbReference type="FunFam" id="1.20.81.30:FF:000001">
    <property type="entry name" value="Type II secretion system protein F"/>
    <property type="match status" value="2"/>
</dbReference>
<dbReference type="EMBL" id="NBWC01000018">
    <property type="protein sequence ID" value="ORL63513.1"/>
    <property type="molecule type" value="Genomic_DNA"/>
</dbReference>
<evidence type="ECO:0000259" key="11">
    <source>
        <dbReference type="Pfam" id="PF00482"/>
    </source>
</evidence>
<keyword evidence="3 9" id="KW-0813">Transport</keyword>
<evidence type="ECO:0000256" key="6">
    <source>
        <dbReference type="ARBA" id="ARBA00022692"/>
    </source>
</evidence>
<evidence type="ECO:0000256" key="10">
    <source>
        <dbReference type="SAM" id="Phobius"/>
    </source>
</evidence>
<keyword evidence="4" id="KW-1003">Cell membrane</keyword>
<dbReference type="Gene3D" id="1.20.81.30">
    <property type="entry name" value="Type II secretion system (T2SS), domain F"/>
    <property type="match status" value="2"/>
</dbReference>
<dbReference type="AlphaFoldDB" id="A0A1X0ZUW2"/>
<feature type="domain" description="Type II secretion system protein GspF" evidence="11">
    <location>
        <begin position="272"/>
        <end position="394"/>
    </location>
</feature>
<evidence type="ECO:0000313" key="13">
    <source>
        <dbReference type="Proteomes" id="UP000193675"/>
    </source>
</evidence>
<proteinExistence type="inferred from homology"/>
<evidence type="ECO:0000256" key="7">
    <source>
        <dbReference type="ARBA" id="ARBA00022989"/>
    </source>
</evidence>
<name>A0A1X0ZUW2_PSEPU</name>
<dbReference type="RefSeq" id="WP_084857055.1">
    <property type="nucleotide sequence ID" value="NZ_NBWC01000018.1"/>
</dbReference>
<keyword evidence="6 9" id="KW-0812">Transmembrane</keyword>
<feature type="domain" description="Type II secretion system protein GspF" evidence="11">
    <location>
        <begin position="68"/>
        <end position="191"/>
    </location>
</feature>
<comment type="similarity">
    <text evidence="2 9">Belongs to the GSP F family.</text>
</comment>
<comment type="caution">
    <text evidence="12">The sequence shown here is derived from an EMBL/GenBank/DDBJ whole genome shotgun (WGS) entry which is preliminary data.</text>
</comment>
<reference evidence="12 13" key="1">
    <citation type="submission" date="2017-04" db="EMBL/GenBank/DDBJ databases">
        <title>Presence of VIM-2 positive Pseudomonas species in chickens and their surrounding environment.</title>
        <authorList>
            <person name="Zhang R."/>
        </authorList>
    </citation>
    <scope>NUCLEOTIDE SEQUENCE [LARGE SCALE GENOMIC DNA]</scope>
    <source>
        <strain evidence="12 13">DZ-C18</strain>
    </source>
</reference>
<gene>
    <name evidence="12" type="ORF">B7H17_14445</name>
</gene>
<evidence type="ECO:0000256" key="5">
    <source>
        <dbReference type="ARBA" id="ARBA00022519"/>
    </source>
</evidence>
<dbReference type="GO" id="GO:0015628">
    <property type="term" value="P:protein secretion by the type II secretion system"/>
    <property type="evidence" value="ECO:0007669"/>
    <property type="project" value="TreeGrafter"/>
</dbReference>
<dbReference type="Proteomes" id="UP000193675">
    <property type="component" value="Unassembled WGS sequence"/>
</dbReference>
<protein>
    <submittedName>
        <fullName evidence="12">Type II secretion system protein F</fullName>
    </submittedName>
</protein>
<evidence type="ECO:0000256" key="9">
    <source>
        <dbReference type="RuleBase" id="RU003923"/>
    </source>
</evidence>
<dbReference type="PROSITE" id="PS00874">
    <property type="entry name" value="T2SP_F"/>
    <property type="match status" value="1"/>
</dbReference>
<evidence type="ECO:0000256" key="8">
    <source>
        <dbReference type="ARBA" id="ARBA00023136"/>
    </source>
</evidence>
<dbReference type="Pfam" id="PF00482">
    <property type="entry name" value="T2SSF"/>
    <property type="match status" value="2"/>
</dbReference>
<dbReference type="GO" id="GO:0005886">
    <property type="term" value="C:plasma membrane"/>
    <property type="evidence" value="ECO:0007669"/>
    <property type="project" value="UniProtKB-SubCell"/>
</dbReference>
<feature type="transmembrane region" description="Helical" evidence="10">
    <location>
        <begin position="167"/>
        <end position="187"/>
    </location>
</feature>
<sequence length="402" mass="43659">MSHSTRMYAWEGTTINGNRINGRTEGRSLAYVRADLQRQGIRVGRVRPASRMQWRWPAGRGKADAAGFSRQLATLLKAGVPLLQAFEVMGRSGDDEHMGRLLKQLQQDVGAGLGLAEALQRHPAWFDRLYCNLVRMGEQSGTLDGQLEQLAGMLEQRQALQRRVRKAMLYPLLLLLTGLGVSALLLLEVVPRFQGLFASFDSALPAFTQWVIDLSTGLGRYAPWLVAVAVLLMVGVRELHRRHAPARLWITRQSLRVPVLGKLLGQAALARFARGLATAYGAGVPLLDALGTVAPVCGGQVHEQAVLRLRQAMGNGQGLHQAMGADPLFPPLLVQLAAIGESSGTLDQMLKKAATHYEEQVSQALDQLTSLLEPAIVLVLGVVVGGLVVAMYLPIFQLGNLV</sequence>
<dbReference type="InterPro" id="IPR018076">
    <property type="entry name" value="T2SS_GspF_dom"/>
</dbReference>
<evidence type="ECO:0000256" key="2">
    <source>
        <dbReference type="ARBA" id="ARBA00005745"/>
    </source>
</evidence>
<keyword evidence="5" id="KW-0997">Cell inner membrane</keyword>
<keyword evidence="7 10" id="KW-1133">Transmembrane helix</keyword>
<dbReference type="PANTHER" id="PTHR30012">
    <property type="entry name" value="GENERAL SECRETION PATHWAY PROTEIN"/>
    <property type="match status" value="1"/>
</dbReference>
<dbReference type="PANTHER" id="PTHR30012:SF7">
    <property type="entry name" value="PROTEIN TRANSPORT PROTEIN HOFC HOMOLOG"/>
    <property type="match status" value="1"/>
</dbReference>
<evidence type="ECO:0000313" key="12">
    <source>
        <dbReference type="EMBL" id="ORL63513.1"/>
    </source>
</evidence>
<dbReference type="InterPro" id="IPR001992">
    <property type="entry name" value="T2SS_GspF/T4SS_PilC_CS"/>
</dbReference>